<sequence length="206" mass="23211">MSQTNNKKQTIDFYNANAEQYVAETSNLDVSDHRNRFLNFIPNGGHILDLGCGSGRDSRFFIDRGYSVTAVDASEEIAKLASEFIGKTVDVLAFQELDCFEAFDGIWACASLLHCPKSEMDSVIRRMTKALKPSGIVYMSFKYGLGERVDERGRFFNDYTEADLSELLVSHSDLEIIDLFTESKPLRGGFQTWLNLYAKKQADNDA</sequence>
<organism evidence="4 5">
    <name type="scientific">Methylotuvimicrobium alcaliphilum (strain DSM 19304 / NCIMB 14124 / VKM B-2133 / 20Z)</name>
    <name type="common">Methylomicrobium alcaliphilum</name>
    <dbReference type="NCBI Taxonomy" id="1091494"/>
    <lineage>
        <taxon>Bacteria</taxon>
        <taxon>Pseudomonadati</taxon>
        <taxon>Pseudomonadota</taxon>
        <taxon>Gammaproteobacteria</taxon>
        <taxon>Methylococcales</taxon>
        <taxon>Methylococcaceae</taxon>
        <taxon>Methylotuvimicrobium</taxon>
    </lineage>
</organism>
<dbReference type="REBASE" id="41282">
    <property type="entry name" value="Mal20ZORF1181P"/>
</dbReference>
<dbReference type="AlphaFoldDB" id="G4SUP4"/>
<keyword evidence="2" id="KW-0808">Transferase</keyword>
<keyword evidence="1 4" id="KW-0489">Methyltransferase</keyword>
<evidence type="ECO:0000256" key="2">
    <source>
        <dbReference type="ARBA" id="ARBA00022679"/>
    </source>
</evidence>
<name>G4SUP4_META2</name>
<accession>G4SUP4</accession>
<dbReference type="HOGENOM" id="CLU_057823_2_1_6"/>
<dbReference type="PANTHER" id="PTHR43861:SF1">
    <property type="entry name" value="TRANS-ACONITATE 2-METHYLTRANSFERASE"/>
    <property type="match status" value="1"/>
</dbReference>
<dbReference type="EMBL" id="FO082060">
    <property type="protein sequence ID" value="CCE22871.1"/>
    <property type="molecule type" value="Genomic_DNA"/>
</dbReference>
<gene>
    <name evidence="4" type="ordered locus">MEALZ_1181</name>
</gene>
<dbReference type="CDD" id="cd02440">
    <property type="entry name" value="AdoMet_MTases"/>
    <property type="match status" value="1"/>
</dbReference>
<reference evidence="5" key="1">
    <citation type="journal article" date="2012" name="J. Bacteriol.">
        <title>Genome sequence of the haloalkaliphilic methanotrophic bacterium Methylomicrobium alcaliphilum 20Z.</title>
        <authorList>
            <person name="Vuilleumier S."/>
            <person name="Khmelenina V.N."/>
            <person name="Bringel F."/>
            <person name="Reshetnikov A.S."/>
            <person name="Lajus A."/>
            <person name="Mangenot S."/>
            <person name="Rouy Z."/>
            <person name="Op den Camp H.J."/>
            <person name="Jetten M.S."/>
            <person name="Dispirito A.A."/>
            <person name="Dunfield P."/>
            <person name="Klotz M.G."/>
            <person name="Semrau J.D."/>
            <person name="Stein L.Y."/>
            <person name="Barbe V."/>
            <person name="Medigue C."/>
            <person name="Trotsenko Y.A."/>
            <person name="Kalyuzhnaya M.G."/>
        </authorList>
    </citation>
    <scope>NUCLEOTIDE SEQUENCE [LARGE SCALE GENOMIC DNA]</scope>
    <source>
        <strain evidence="5">DSM 19304 / NCIMB 14124 / VKM B-2133 / 20Z</strain>
    </source>
</reference>
<dbReference type="Pfam" id="PF13649">
    <property type="entry name" value="Methyltransf_25"/>
    <property type="match status" value="1"/>
</dbReference>
<dbReference type="PATRIC" id="fig|271065.3.peg.1206"/>
<proteinExistence type="predicted"/>
<dbReference type="GO" id="GO:0032259">
    <property type="term" value="P:methylation"/>
    <property type="evidence" value="ECO:0007669"/>
    <property type="project" value="UniProtKB-KW"/>
</dbReference>
<dbReference type="Gene3D" id="3.40.50.150">
    <property type="entry name" value="Vaccinia Virus protein VP39"/>
    <property type="match status" value="1"/>
</dbReference>
<evidence type="ECO:0000259" key="3">
    <source>
        <dbReference type="Pfam" id="PF13649"/>
    </source>
</evidence>
<evidence type="ECO:0000313" key="4">
    <source>
        <dbReference type="EMBL" id="CCE22871.1"/>
    </source>
</evidence>
<dbReference type="PANTHER" id="PTHR43861">
    <property type="entry name" value="TRANS-ACONITATE 2-METHYLTRANSFERASE-RELATED"/>
    <property type="match status" value="1"/>
</dbReference>
<evidence type="ECO:0000313" key="5">
    <source>
        <dbReference type="Proteomes" id="UP000008315"/>
    </source>
</evidence>
<dbReference type="Proteomes" id="UP000008315">
    <property type="component" value="Chromosome"/>
</dbReference>
<dbReference type="InterPro" id="IPR041698">
    <property type="entry name" value="Methyltransf_25"/>
</dbReference>
<dbReference type="InterPro" id="IPR029063">
    <property type="entry name" value="SAM-dependent_MTases_sf"/>
</dbReference>
<evidence type="ECO:0000256" key="1">
    <source>
        <dbReference type="ARBA" id="ARBA00022603"/>
    </source>
</evidence>
<dbReference type="SUPFAM" id="SSF53335">
    <property type="entry name" value="S-adenosyl-L-methionine-dependent methyltransferases"/>
    <property type="match status" value="1"/>
</dbReference>
<feature type="domain" description="Methyltransferase" evidence="3">
    <location>
        <begin position="47"/>
        <end position="135"/>
    </location>
</feature>
<keyword evidence="5" id="KW-1185">Reference proteome</keyword>
<dbReference type="GO" id="GO:0008168">
    <property type="term" value="F:methyltransferase activity"/>
    <property type="evidence" value="ECO:0007669"/>
    <property type="project" value="UniProtKB-KW"/>
</dbReference>
<dbReference type="KEGG" id="mah:MEALZ_1181"/>
<protein>
    <submittedName>
        <fullName evidence="4">SAM-dependent methyltransferase</fullName>
    </submittedName>
</protein>
<dbReference type="STRING" id="1091494.MEALZ_1181"/>